<dbReference type="InterPro" id="IPR029068">
    <property type="entry name" value="Glyas_Bleomycin-R_OHBP_Dase"/>
</dbReference>
<dbReference type="InterPro" id="IPR004360">
    <property type="entry name" value="Glyas_Fos-R_dOase_dom"/>
</dbReference>
<organism evidence="2 3">
    <name type="scientific">Fulvivirga kasyanovii</name>
    <dbReference type="NCBI Taxonomy" id="396812"/>
    <lineage>
        <taxon>Bacteria</taxon>
        <taxon>Pseudomonadati</taxon>
        <taxon>Bacteroidota</taxon>
        <taxon>Cytophagia</taxon>
        <taxon>Cytophagales</taxon>
        <taxon>Fulvivirgaceae</taxon>
        <taxon>Fulvivirga</taxon>
    </lineage>
</organism>
<accession>A0ABW9RPE2</accession>
<reference evidence="2 3" key="1">
    <citation type="submission" date="2019-02" db="EMBL/GenBank/DDBJ databases">
        <authorList>
            <person name="Goldberg S.R."/>
            <person name="Haltli B.A."/>
            <person name="Correa H."/>
            <person name="Russell K.G."/>
        </authorList>
    </citation>
    <scope>NUCLEOTIDE SEQUENCE [LARGE SCALE GENOMIC DNA]</scope>
    <source>
        <strain evidence="2 3">JCM 16186</strain>
    </source>
</reference>
<keyword evidence="3" id="KW-1185">Reference proteome</keyword>
<evidence type="ECO:0000313" key="3">
    <source>
        <dbReference type="Proteomes" id="UP000798808"/>
    </source>
</evidence>
<dbReference type="PANTHER" id="PTHR34109:SF1">
    <property type="entry name" value="VOC DOMAIN-CONTAINING PROTEIN"/>
    <property type="match status" value="1"/>
</dbReference>
<feature type="domain" description="Glyoxalase/fosfomycin resistance/dioxygenase" evidence="1">
    <location>
        <begin position="18"/>
        <end position="118"/>
    </location>
</feature>
<sequence>MKIPENYLPIMPYLILKGADKFADFMKTVFDAKDQLVVPGERGIMHGELRIGDAVVMYAEAGEEFTPSPSGMFIYVENVDSVFAKALQNGAKKLQEVEKRDYGYGGGFQDPFGNQWWVNEN</sequence>
<dbReference type="Gene3D" id="3.30.720.110">
    <property type="match status" value="1"/>
</dbReference>
<dbReference type="Proteomes" id="UP000798808">
    <property type="component" value="Unassembled WGS sequence"/>
</dbReference>
<proteinExistence type="predicted"/>
<gene>
    <name evidence="2" type="ORF">E1163_13755</name>
</gene>
<protein>
    <submittedName>
        <fullName evidence="2">VOC family protein</fullName>
    </submittedName>
</protein>
<evidence type="ECO:0000259" key="1">
    <source>
        <dbReference type="Pfam" id="PF00903"/>
    </source>
</evidence>
<evidence type="ECO:0000313" key="2">
    <source>
        <dbReference type="EMBL" id="MTI26017.1"/>
    </source>
</evidence>
<name>A0ABW9RPE2_9BACT</name>
<dbReference type="PANTHER" id="PTHR34109">
    <property type="entry name" value="BNAUNNG04460D PROTEIN-RELATED"/>
    <property type="match status" value="1"/>
</dbReference>
<comment type="caution">
    <text evidence="2">The sequence shown here is derived from an EMBL/GenBank/DDBJ whole genome shotgun (WGS) entry which is preliminary data.</text>
</comment>
<dbReference type="EMBL" id="SMLW01000558">
    <property type="protein sequence ID" value="MTI26017.1"/>
    <property type="molecule type" value="Genomic_DNA"/>
</dbReference>
<dbReference type="SUPFAM" id="SSF54593">
    <property type="entry name" value="Glyoxalase/Bleomycin resistance protein/Dihydroxybiphenyl dioxygenase"/>
    <property type="match status" value="1"/>
</dbReference>
<dbReference type="CDD" id="cd07246">
    <property type="entry name" value="VOC_like"/>
    <property type="match status" value="1"/>
</dbReference>
<dbReference type="Gene3D" id="3.30.720.120">
    <property type="match status" value="1"/>
</dbReference>
<dbReference type="Pfam" id="PF00903">
    <property type="entry name" value="Glyoxalase"/>
    <property type="match status" value="1"/>
</dbReference>